<dbReference type="RefSeq" id="WP_020545528.1">
    <property type="nucleotide sequence ID" value="NZ_CP068985.1"/>
</dbReference>
<feature type="domain" description="Amidase" evidence="1">
    <location>
        <begin position="25"/>
        <end position="437"/>
    </location>
</feature>
<accession>A0ABX8U1B7</accession>
<dbReference type="GO" id="GO:0047680">
    <property type="term" value="F:aryl-acylamidase activity"/>
    <property type="evidence" value="ECO:0007669"/>
    <property type="project" value="UniProtKB-EC"/>
</dbReference>
<dbReference type="PROSITE" id="PS00571">
    <property type="entry name" value="AMIDASES"/>
    <property type="match status" value="1"/>
</dbReference>
<dbReference type="InterPro" id="IPR036928">
    <property type="entry name" value="AS_sf"/>
</dbReference>
<keyword evidence="3" id="KW-1185">Reference proteome</keyword>
<dbReference type="InterPro" id="IPR023631">
    <property type="entry name" value="Amidase_dom"/>
</dbReference>
<sequence>MSELHYLSATELAGLIRARQVSAVEAVRACLDRIDQVNPHVNAVVTLAAEQALDAAKAADAREPGGPLHGVPVAHKDLVDTAGIRTTYGSPVYADHVPDRDELIVERLRAAGAISIGKTNTPEFGTGSHTVNEVFGATRNPYDLSRSAGGSSGGAAVALATGMVPLADGSDMGGSLRNPASFCNVVGLRPTPGRVPVVSDVNAWYTLSVLGPMARTVEDVTLMLGAVAGFDRRSPYAIKEFFTPEPEEGVRGMRVAWSPDLGGLPVDPRTAAVTATAPAVFERLGARVEQVELDLSDAEDAFRTYRAWNYALSFGDLDRLGPNTAWNVEQGRKVTGEDLARAERARSRLYQRMAAFFDVYDVLIAPVSQVPPFPVEHPYVSEINGQELPDYLAWMRSAYWISVLHAPAASVPAGFTPEGLPVGVQIVGAPFADARVLRVARAFEQATGHGLRRPPL</sequence>
<dbReference type="InterPro" id="IPR000120">
    <property type="entry name" value="Amidase"/>
</dbReference>
<reference evidence="2 3" key="1">
    <citation type="journal article" date="2021" name="ACS Chem. Biol.">
        <title>Genomic-Led Discovery of a Novel Glycopeptide Antibiotic by Nonomuraea coxensis DSM 45129.</title>
        <authorList>
            <person name="Yushchuk O."/>
            <person name="Vior N.M."/>
            <person name="Andreo-Vidal A."/>
            <person name="Berini F."/>
            <person name="Ruckert C."/>
            <person name="Busche T."/>
            <person name="Binda E."/>
            <person name="Kalinowski J."/>
            <person name="Truman A.W."/>
            <person name="Marinelli F."/>
        </authorList>
    </citation>
    <scope>NUCLEOTIDE SEQUENCE [LARGE SCALE GENOMIC DNA]</scope>
    <source>
        <strain evidence="2 3">DSM 45129</strain>
    </source>
</reference>
<dbReference type="Pfam" id="PF01425">
    <property type="entry name" value="Amidase"/>
    <property type="match status" value="1"/>
</dbReference>
<keyword evidence="2" id="KW-0378">Hydrolase</keyword>
<organism evidence="2 3">
    <name type="scientific">Nonomuraea coxensis DSM 45129</name>
    <dbReference type="NCBI Taxonomy" id="1122611"/>
    <lineage>
        <taxon>Bacteria</taxon>
        <taxon>Bacillati</taxon>
        <taxon>Actinomycetota</taxon>
        <taxon>Actinomycetes</taxon>
        <taxon>Streptosporangiales</taxon>
        <taxon>Streptosporangiaceae</taxon>
        <taxon>Nonomuraea</taxon>
    </lineage>
</organism>
<dbReference type="NCBIfam" id="NF005686">
    <property type="entry name" value="PRK07486.1"/>
    <property type="match status" value="1"/>
</dbReference>
<gene>
    <name evidence="2" type="primary">aam2</name>
    <name evidence="2" type="ORF">Nocox_15480</name>
</gene>
<evidence type="ECO:0000313" key="2">
    <source>
        <dbReference type="EMBL" id="QYC40711.1"/>
    </source>
</evidence>
<dbReference type="Gene3D" id="3.90.1300.10">
    <property type="entry name" value="Amidase signature (AS) domain"/>
    <property type="match status" value="1"/>
</dbReference>
<dbReference type="PANTHER" id="PTHR11895:SF76">
    <property type="entry name" value="INDOLEACETAMIDE HYDROLASE"/>
    <property type="match status" value="1"/>
</dbReference>
<dbReference type="SUPFAM" id="SSF75304">
    <property type="entry name" value="Amidase signature (AS) enzymes"/>
    <property type="match status" value="1"/>
</dbReference>
<evidence type="ECO:0000259" key="1">
    <source>
        <dbReference type="Pfam" id="PF01425"/>
    </source>
</evidence>
<evidence type="ECO:0000313" key="3">
    <source>
        <dbReference type="Proteomes" id="UP000824681"/>
    </source>
</evidence>
<protein>
    <submittedName>
        <fullName evidence="2">Acylamidase</fullName>
        <ecNumber evidence="2">3.5.1.13</ecNumber>
    </submittedName>
</protein>
<dbReference type="InterPro" id="IPR020556">
    <property type="entry name" value="Amidase_CS"/>
</dbReference>
<name>A0ABX8U1B7_9ACTN</name>
<dbReference type="EMBL" id="CP068985">
    <property type="protein sequence ID" value="QYC40711.1"/>
    <property type="molecule type" value="Genomic_DNA"/>
</dbReference>
<dbReference type="Proteomes" id="UP000824681">
    <property type="component" value="Chromosome"/>
</dbReference>
<dbReference type="EC" id="3.5.1.13" evidence="2"/>
<proteinExistence type="predicted"/>
<dbReference type="PANTHER" id="PTHR11895">
    <property type="entry name" value="TRANSAMIDASE"/>
    <property type="match status" value="1"/>
</dbReference>